<keyword evidence="1" id="KW-1133">Transmembrane helix</keyword>
<sequence>MLWRFLPEMKFEYFAHIGDLLTGIGTLVLSVSAFWGAYSWKEKNRWEKVFTEVSQAKQAIIKYRQHFYTWNMRTVVQLIAASQLGRDSLPSQNDVQAHTDKLANSLAKLQDALIVLDSVTSESGQSMADEVFGLITFFKGTENKVLQNIINFEPNTISAELMAIGIEVTQIKSKLEDVSLYIAKVSQNL</sequence>
<gene>
    <name evidence="2" type="ORF">CIK00_11600</name>
</gene>
<evidence type="ECO:0000256" key="1">
    <source>
        <dbReference type="SAM" id="Phobius"/>
    </source>
</evidence>
<keyword evidence="1" id="KW-0472">Membrane</keyword>
<comment type="caution">
    <text evidence="2">The sequence shown here is derived from an EMBL/GenBank/DDBJ whole genome shotgun (WGS) entry which is preliminary data.</text>
</comment>
<dbReference type="AlphaFoldDB" id="A0A2N4URP5"/>
<feature type="transmembrane region" description="Helical" evidence="1">
    <location>
        <begin position="20"/>
        <end position="38"/>
    </location>
</feature>
<keyword evidence="1" id="KW-0812">Transmembrane</keyword>
<dbReference type="EMBL" id="NPIB01000013">
    <property type="protein sequence ID" value="PLC57681.1"/>
    <property type="molecule type" value="Genomic_DNA"/>
</dbReference>
<dbReference type="RefSeq" id="WP_101769027.1">
    <property type="nucleotide sequence ID" value="NZ_BPPU01000001.1"/>
</dbReference>
<reference evidence="2 3" key="1">
    <citation type="journal article" date="2018" name="Syst. Appl. Microbiol.">
        <title>Photobacterium carnosum sp. nov., isolated from spoiled modified atmosphere packaged poultry meat.</title>
        <authorList>
            <person name="Hilgarth M."/>
            <person name="Fuertes S."/>
            <person name="Ehrmann M."/>
            <person name="Vogel R.F."/>
        </authorList>
    </citation>
    <scope>NUCLEOTIDE SEQUENCE [LARGE SCALE GENOMIC DNA]</scope>
    <source>
        <strain evidence="2 3">TMW 2.2021</strain>
    </source>
</reference>
<keyword evidence="3" id="KW-1185">Reference proteome</keyword>
<accession>A0A2N4URP5</accession>
<organism evidence="2 3">
    <name type="scientific">Photobacterium carnosum</name>
    <dbReference type="NCBI Taxonomy" id="2023717"/>
    <lineage>
        <taxon>Bacteria</taxon>
        <taxon>Pseudomonadati</taxon>
        <taxon>Pseudomonadota</taxon>
        <taxon>Gammaproteobacteria</taxon>
        <taxon>Vibrionales</taxon>
        <taxon>Vibrionaceae</taxon>
        <taxon>Photobacterium</taxon>
    </lineage>
</organism>
<protein>
    <submittedName>
        <fullName evidence="2">Uncharacterized protein</fullName>
    </submittedName>
</protein>
<dbReference type="Proteomes" id="UP000234420">
    <property type="component" value="Unassembled WGS sequence"/>
</dbReference>
<name>A0A2N4URP5_9GAMM</name>
<proteinExistence type="predicted"/>
<evidence type="ECO:0000313" key="2">
    <source>
        <dbReference type="EMBL" id="PLC57681.1"/>
    </source>
</evidence>
<evidence type="ECO:0000313" key="3">
    <source>
        <dbReference type="Proteomes" id="UP000234420"/>
    </source>
</evidence>